<dbReference type="AlphaFoldDB" id="A0A6L6PSX1"/>
<keyword evidence="3" id="KW-1185">Reference proteome</keyword>
<name>A0A6L6PSX1_9BURK</name>
<dbReference type="InterPro" id="IPR015032">
    <property type="entry name" value="ThsB__TIR-like_domain"/>
</dbReference>
<evidence type="ECO:0000313" key="3">
    <source>
        <dbReference type="Proteomes" id="UP000475582"/>
    </source>
</evidence>
<dbReference type="Proteomes" id="UP000475582">
    <property type="component" value="Unassembled WGS sequence"/>
</dbReference>
<dbReference type="InterPro" id="IPR036490">
    <property type="entry name" value="ThsB_TIR-like_sf"/>
</dbReference>
<feature type="domain" description="Thoeris protein ThsB TIR-like" evidence="1">
    <location>
        <begin position="6"/>
        <end position="100"/>
    </location>
</feature>
<evidence type="ECO:0000259" key="1">
    <source>
        <dbReference type="Pfam" id="PF08937"/>
    </source>
</evidence>
<organism evidence="2 3">
    <name type="scientific">Duganella radicis</name>
    <dbReference type="NCBI Taxonomy" id="551988"/>
    <lineage>
        <taxon>Bacteria</taxon>
        <taxon>Pseudomonadati</taxon>
        <taxon>Pseudomonadota</taxon>
        <taxon>Betaproteobacteria</taxon>
        <taxon>Burkholderiales</taxon>
        <taxon>Oxalobacteraceae</taxon>
        <taxon>Telluria group</taxon>
        <taxon>Duganella</taxon>
    </lineage>
</organism>
<dbReference type="RefSeq" id="WP_155468371.1">
    <property type="nucleotide sequence ID" value="NZ_WNKY01000084.1"/>
</dbReference>
<dbReference type="OrthoDB" id="9811746at2"/>
<dbReference type="Gene3D" id="3.40.50.9200">
    <property type="entry name" value="Hypothetical protein MTH538"/>
    <property type="match status" value="1"/>
</dbReference>
<protein>
    <recommendedName>
        <fullName evidence="1">Thoeris protein ThsB TIR-like domain-containing protein</fullName>
    </recommendedName>
</protein>
<reference evidence="2 3" key="1">
    <citation type="submission" date="2019-11" db="EMBL/GenBank/DDBJ databases">
        <title>Type strains purchased from KCTC, JCM and DSMZ.</title>
        <authorList>
            <person name="Lu H."/>
        </authorList>
    </citation>
    <scope>NUCLEOTIDE SEQUENCE [LARGE SCALE GENOMIC DNA]</scope>
    <source>
        <strain evidence="2 3">KCTC 22382</strain>
    </source>
</reference>
<dbReference type="EMBL" id="WNKY01000084">
    <property type="protein sequence ID" value="MTV41934.1"/>
    <property type="molecule type" value="Genomic_DNA"/>
</dbReference>
<accession>A0A6L6PSX1</accession>
<evidence type="ECO:0000313" key="2">
    <source>
        <dbReference type="EMBL" id="MTV41934.1"/>
    </source>
</evidence>
<dbReference type="Pfam" id="PF08937">
    <property type="entry name" value="ThsB_TIR"/>
    <property type="match status" value="1"/>
</dbReference>
<gene>
    <name evidence="2" type="ORF">GM676_30755</name>
</gene>
<dbReference type="SUPFAM" id="SSF52206">
    <property type="entry name" value="Hypothetical protein MTH538"/>
    <property type="match status" value="1"/>
</dbReference>
<proteinExistence type="predicted"/>
<sequence>MARKAFYSFHYVPDNWRASQVRNIGVVEGNQPASDNDWEAVKKGGDAAIQKWIDGQLSGRSCTIVLIGAETARRKWIDYEIETSWNNKKGVLGIHVHNLKNSAGQQSSKGANPFAHFTMGANKTALSSIVKTYDPPYTDSKQAYDHISSNLSAWIEEAIQIRNKY</sequence>
<comment type="caution">
    <text evidence="2">The sequence shown here is derived from an EMBL/GenBank/DDBJ whole genome shotgun (WGS) entry which is preliminary data.</text>
</comment>